<reference evidence="2" key="1">
    <citation type="submission" date="2020-05" db="EMBL/GenBank/DDBJ databases">
        <title>Mycena genomes resolve the evolution of fungal bioluminescence.</title>
        <authorList>
            <person name="Tsai I.J."/>
        </authorList>
    </citation>
    <scope>NUCLEOTIDE SEQUENCE</scope>
    <source>
        <strain evidence="2">110903Hualien_Pintung</strain>
    </source>
</reference>
<feature type="transmembrane region" description="Helical" evidence="1">
    <location>
        <begin position="26"/>
        <end position="47"/>
    </location>
</feature>
<dbReference type="AlphaFoldDB" id="A0A8H6S8N7"/>
<proteinExistence type="predicted"/>
<dbReference type="Proteomes" id="UP000613580">
    <property type="component" value="Unassembled WGS sequence"/>
</dbReference>
<evidence type="ECO:0000313" key="2">
    <source>
        <dbReference type="EMBL" id="KAF7293832.1"/>
    </source>
</evidence>
<keyword evidence="3" id="KW-1185">Reference proteome</keyword>
<sequence length="123" mass="13830">MDSSTGENILSAPFTRTGNTMQLLEILVIFGAVLLLYILFVVLLLLISKLRDQMQFKHESAEYMSFIEEDSLEESGSPLRLEVDEAFMSTDVTIEVLVRYPPADPTQLGAPLEVSTRRATEKF</sequence>
<comment type="caution">
    <text evidence="2">The sequence shown here is derived from an EMBL/GenBank/DDBJ whole genome shotgun (WGS) entry which is preliminary data.</text>
</comment>
<keyword evidence="1" id="KW-0812">Transmembrane</keyword>
<protein>
    <submittedName>
        <fullName evidence="2">F-box domain-containing protein</fullName>
    </submittedName>
</protein>
<organism evidence="2 3">
    <name type="scientific">Mycena chlorophos</name>
    <name type="common">Agaric fungus</name>
    <name type="synonym">Agaricus chlorophos</name>
    <dbReference type="NCBI Taxonomy" id="658473"/>
    <lineage>
        <taxon>Eukaryota</taxon>
        <taxon>Fungi</taxon>
        <taxon>Dikarya</taxon>
        <taxon>Basidiomycota</taxon>
        <taxon>Agaricomycotina</taxon>
        <taxon>Agaricomycetes</taxon>
        <taxon>Agaricomycetidae</taxon>
        <taxon>Agaricales</taxon>
        <taxon>Marasmiineae</taxon>
        <taxon>Mycenaceae</taxon>
        <taxon>Mycena</taxon>
    </lineage>
</organism>
<evidence type="ECO:0000313" key="3">
    <source>
        <dbReference type="Proteomes" id="UP000613580"/>
    </source>
</evidence>
<dbReference type="EMBL" id="JACAZE010000020">
    <property type="protein sequence ID" value="KAF7293832.1"/>
    <property type="molecule type" value="Genomic_DNA"/>
</dbReference>
<evidence type="ECO:0000256" key="1">
    <source>
        <dbReference type="SAM" id="Phobius"/>
    </source>
</evidence>
<accession>A0A8H6S8N7</accession>
<gene>
    <name evidence="2" type="ORF">HMN09_01179100</name>
</gene>
<keyword evidence="1" id="KW-0472">Membrane</keyword>
<keyword evidence="1" id="KW-1133">Transmembrane helix</keyword>
<name>A0A8H6S8N7_MYCCL</name>